<proteinExistence type="predicted"/>
<organism evidence="3 4">
    <name type="scientific">Tilletia controversa</name>
    <name type="common">dwarf bunt fungus</name>
    <dbReference type="NCBI Taxonomy" id="13291"/>
    <lineage>
        <taxon>Eukaryota</taxon>
        <taxon>Fungi</taxon>
        <taxon>Dikarya</taxon>
        <taxon>Basidiomycota</taxon>
        <taxon>Ustilaginomycotina</taxon>
        <taxon>Exobasidiomycetes</taxon>
        <taxon>Tilletiales</taxon>
        <taxon>Tilletiaceae</taxon>
        <taxon>Tilletia</taxon>
    </lineage>
</organism>
<dbReference type="Gene3D" id="3.40.50.1820">
    <property type="entry name" value="alpha/beta hydrolase"/>
    <property type="match status" value="1"/>
</dbReference>
<dbReference type="InterPro" id="IPR029058">
    <property type="entry name" value="AB_hydrolase_fold"/>
</dbReference>
<feature type="signal peptide" evidence="2">
    <location>
        <begin position="1"/>
        <end position="26"/>
    </location>
</feature>
<feature type="compositionally biased region" description="Low complexity" evidence="1">
    <location>
        <begin position="371"/>
        <end position="410"/>
    </location>
</feature>
<evidence type="ECO:0000313" key="4">
    <source>
        <dbReference type="Proteomes" id="UP000077684"/>
    </source>
</evidence>
<name>A0A8X7MX85_9BASI</name>
<evidence type="ECO:0008006" key="5">
    <source>
        <dbReference type="Google" id="ProtNLM"/>
    </source>
</evidence>
<dbReference type="AlphaFoldDB" id="A0A8X7MX85"/>
<reference evidence="3" key="2">
    <citation type="journal article" date="2019" name="IMA Fungus">
        <title>Genome sequencing and comparison of five Tilletia species to identify candidate genes for the detection of regulated species infecting wheat.</title>
        <authorList>
            <person name="Nguyen H.D.T."/>
            <person name="Sultana T."/>
            <person name="Kesanakurti P."/>
            <person name="Hambleton S."/>
        </authorList>
    </citation>
    <scope>NUCLEOTIDE SEQUENCE</scope>
    <source>
        <strain evidence="3">DAOMC 236426</strain>
    </source>
</reference>
<evidence type="ECO:0000256" key="2">
    <source>
        <dbReference type="SAM" id="SignalP"/>
    </source>
</evidence>
<reference evidence="3" key="1">
    <citation type="submission" date="2016-04" db="EMBL/GenBank/DDBJ databases">
        <authorList>
            <person name="Nguyen H.D."/>
            <person name="Samba Siva P."/>
            <person name="Cullis J."/>
            <person name="Levesque C.A."/>
            <person name="Hambleton S."/>
        </authorList>
    </citation>
    <scope>NUCLEOTIDE SEQUENCE</scope>
    <source>
        <strain evidence="3">DAOMC 236426</strain>
    </source>
</reference>
<dbReference type="EMBL" id="LWDE02000209">
    <property type="protein sequence ID" value="KAE8251572.1"/>
    <property type="molecule type" value="Genomic_DNA"/>
</dbReference>
<keyword evidence="2" id="KW-0732">Signal</keyword>
<comment type="caution">
    <text evidence="3">The sequence shown here is derived from an EMBL/GenBank/DDBJ whole genome shotgun (WGS) entry which is preliminary data.</text>
</comment>
<dbReference type="Proteomes" id="UP000077684">
    <property type="component" value="Unassembled WGS sequence"/>
</dbReference>
<dbReference type="SUPFAM" id="SSF53474">
    <property type="entry name" value="alpha/beta-Hydrolases"/>
    <property type="match status" value="1"/>
</dbReference>
<feature type="chain" id="PRO_5036500966" description="Feruloyl esterase" evidence="2">
    <location>
        <begin position="27"/>
        <end position="426"/>
    </location>
</feature>
<evidence type="ECO:0000313" key="3">
    <source>
        <dbReference type="EMBL" id="KAE8251572.1"/>
    </source>
</evidence>
<protein>
    <recommendedName>
        <fullName evidence="5">Feruloyl esterase</fullName>
    </recommendedName>
</protein>
<evidence type="ECO:0000256" key="1">
    <source>
        <dbReference type="SAM" id="MobiDB-lite"/>
    </source>
</evidence>
<accession>A0A8X7MX85</accession>
<sequence length="426" mass="44535">MVRFSSTASLLLLAAAAAIFPTSTLALTKPVFATNAADVQQPKTDGVRSWRTYASSDSSSQLWNISTVMPSKTMKTSTGLGMYAYNVIWRGEAWNPSRPLMVSFGSSISRCRDITDLACVLSKGVQDGWPWQIRTNGSYAKAILEDAGMAIVVIVSPVCYNTTRLTPIGASCGTSKNNHALRHYRPDVVIDVLSKVQKSFGFDTNSVVASGGSMGGRGALRLGTAYPLRAISVVGAMLEVSANTAMKSLPWNSGNAGEGCYSLNFANVGGTGCKTKMPETMLMANKFVSTAVQFYASPGDSTANLTTMVQPTCNAINEAGGNCKLNVISNLPGTNRAPIHNELAKWSWAPEDFNFLVAGYGGKPVAFAGPVSSASSTSATATATSSDSSSSTSVDSATTTTTAAPTTSPTIDNGPGTGTNEDLLDR</sequence>
<feature type="region of interest" description="Disordered" evidence="1">
    <location>
        <begin position="371"/>
        <end position="426"/>
    </location>
</feature>
<keyword evidence="4" id="KW-1185">Reference proteome</keyword>
<gene>
    <name evidence="3" type="ORF">A4X06_0g2626</name>
</gene>